<keyword evidence="2" id="KW-0945">Host-virus interaction</keyword>
<name>E0VFV7_PEDHC</name>
<dbReference type="CTD" id="8236655"/>
<evidence type="ECO:0000256" key="9">
    <source>
        <dbReference type="ARBA" id="ARBA00041012"/>
    </source>
</evidence>
<reference evidence="14" key="3">
    <citation type="submission" date="2020-05" db="UniProtKB">
        <authorList>
            <consortium name="EnsemblMetazoa"/>
        </authorList>
    </citation>
    <scope>IDENTIFICATION</scope>
    <source>
        <strain evidence="14">USDA</strain>
    </source>
</reference>
<comment type="subunit">
    <text evidence="8">Interacts with host IFNA1.</text>
</comment>
<evidence type="ECO:0000313" key="15">
    <source>
        <dbReference type="Proteomes" id="UP000009046"/>
    </source>
</evidence>
<dbReference type="SMART" id="SM00409">
    <property type="entry name" value="IG"/>
    <property type="match status" value="2"/>
</dbReference>
<keyword evidence="2" id="KW-1090">Inhibition of host innate immune response by virus</keyword>
<dbReference type="EnsemblMetazoa" id="PHUM168250-RA">
    <property type="protein sequence ID" value="PHUM168250-PA"/>
    <property type="gene ID" value="PHUM168250"/>
</dbReference>
<dbReference type="EMBL" id="AAZO01001953">
    <property type="status" value="NOT_ANNOTATED_CDS"/>
    <property type="molecule type" value="Genomic_DNA"/>
</dbReference>
<dbReference type="OMA" id="IAICEFY"/>
<keyword evidence="5" id="KW-0325">Glycoprotein</keyword>
<keyword evidence="2" id="KW-0899">Viral immunoevasion</keyword>
<keyword evidence="1" id="KW-0244">Early protein</keyword>
<feature type="domain" description="Ig-like" evidence="12">
    <location>
        <begin position="33"/>
        <end position="94"/>
    </location>
</feature>
<dbReference type="InterPro" id="IPR013783">
    <property type="entry name" value="Ig-like_fold"/>
</dbReference>
<keyword evidence="7" id="KW-0393">Immunoglobulin domain</keyword>
<dbReference type="AlphaFoldDB" id="E0VFV7"/>
<evidence type="ECO:0000313" key="13">
    <source>
        <dbReference type="EMBL" id="EEB12263.1"/>
    </source>
</evidence>
<evidence type="ECO:0000256" key="10">
    <source>
        <dbReference type="ARBA" id="ARBA00045444"/>
    </source>
</evidence>
<dbReference type="GeneID" id="8236655"/>
<dbReference type="InterPro" id="IPR013098">
    <property type="entry name" value="Ig_I-set"/>
</dbReference>
<keyword evidence="11" id="KW-0812">Transmembrane</keyword>
<feature type="transmembrane region" description="Helical" evidence="11">
    <location>
        <begin position="257"/>
        <end position="278"/>
    </location>
</feature>
<evidence type="ECO:0000256" key="2">
    <source>
        <dbReference type="ARBA" id="ARBA00022632"/>
    </source>
</evidence>
<feature type="domain" description="Ig-like" evidence="12">
    <location>
        <begin position="105"/>
        <end position="224"/>
    </location>
</feature>
<dbReference type="Gene3D" id="2.60.40.10">
    <property type="entry name" value="Immunoglobulins"/>
    <property type="match status" value="2"/>
</dbReference>
<dbReference type="InterPro" id="IPR036179">
    <property type="entry name" value="Ig-like_dom_sf"/>
</dbReference>
<evidence type="ECO:0000259" key="12">
    <source>
        <dbReference type="PROSITE" id="PS50835"/>
    </source>
</evidence>
<evidence type="ECO:0000256" key="7">
    <source>
        <dbReference type="ARBA" id="ARBA00023319"/>
    </source>
</evidence>
<evidence type="ECO:0000256" key="6">
    <source>
        <dbReference type="ARBA" id="ARBA00023258"/>
    </source>
</evidence>
<reference evidence="13" key="1">
    <citation type="submission" date="2007-04" db="EMBL/GenBank/DDBJ databases">
        <title>Annotation of Pediculus humanus corporis strain USDA.</title>
        <authorList>
            <person name="Kirkness E."/>
            <person name="Hannick L."/>
            <person name="Hass B."/>
            <person name="Bruggner R."/>
            <person name="Lawson D."/>
            <person name="Bidwell S."/>
            <person name="Joardar V."/>
            <person name="Caler E."/>
            <person name="Walenz B."/>
            <person name="Inman J."/>
            <person name="Schobel S."/>
            <person name="Galinsky K."/>
            <person name="Amedeo P."/>
            <person name="Strausberg R."/>
        </authorList>
    </citation>
    <scope>NUCLEOTIDE SEQUENCE</scope>
    <source>
        <strain evidence="13">USDA</strain>
    </source>
</reference>
<accession>E0VFV7</accession>
<dbReference type="PROSITE" id="PS50835">
    <property type="entry name" value="IG_LIKE"/>
    <property type="match status" value="2"/>
</dbReference>
<dbReference type="GO" id="GO:0039502">
    <property type="term" value="P:symbiont-mediated suppression of host type I interferon-mediated signaling pathway"/>
    <property type="evidence" value="ECO:0007669"/>
    <property type="project" value="UniProtKB-KW"/>
</dbReference>
<dbReference type="InParanoid" id="E0VFV7"/>
<keyword evidence="15" id="KW-1185">Reference proteome</keyword>
<dbReference type="KEGG" id="phu:Phum_PHUM168250"/>
<evidence type="ECO:0000256" key="3">
    <source>
        <dbReference type="ARBA" id="ARBA00022830"/>
    </source>
</evidence>
<evidence type="ECO:0000256" key="11">
    <source>
        <dbReference type="SAM" id="Phobius"/>
    </source>
</evidence>
<dbReference type="eggNOG" id="ENOG502S69Z">
    <property type="taxonomic scope" value="Eukaryota"/>
</dbReference>
<dbReference type="PANTHER" id="PTHR11890">
    <property type="entry name" value="INTERLEUKIN-1 RECEPTOR FAMILY MEMBER"/>
    <property type="match status" value="1"/>
</dbReference>
<evidence type="ECO:0000313" key="14">
    <source>
        <dbReference type="EnsemblMetazoa" id="PHUM168250-PA"/>
    </source>
</evidence>
<keyword evidence="11" id="KW-1133">Transmembrane helix</keyword>
<dbReference type="EMBL" id="DS235124">
    <property type="protein sequence ID" value="EEB12263.1"/>
    <property type="molecule type" value="Genomic_DNA"/>
</dbReference>
<keyword evidence="3" id="KW-1114">Inhibition of host interferon signaling pathway by virus</keyword>
<organism>
    <name type="scientific">Pediculus humanus subsp. corporis</name>
    <name type="common">Body louse</name>
    <dbReference type="NCBI Taxonomy" id="121224"/>
    <lineage>
        <taxon>Eukaryota</taxon>
        <taxon>Metazoa</taxon>
        <taxon>Ecdysozoa</taxon>
        <taxon>Arthropoda</taxon>
        <taxon>Hexapoda</taxon>
        <taxon>Insecta</taxon>
        <taxon>Pterygota</taxon>
        <taxon>Neoptera</taxon>
        <taxon>Paraneoptera</taxon>
        <taxon>Psocodea</taxon>
        <taxon>Troctomorpha</taxon>
        <taxon>Phthiraptera</taxon>
        <taxon>Anoplura</taxon>
        <taxon>Pediculidae</taxon>
        <taxon>Pediculus</taxon>
    </lineage>
</organism>
<dbReference type="InterPro" id="IPR007110">
    <property type="entry name" value="Ig-like_dom"/>
</dbReference>
<dbReference type="STRING" id="121224.E0VFV7"/>
<evidence type="ECO:0000256" key="1">
    <source>
        <dbReference type="ARBA" id="ARBA00022518"/>
    </source>
</evidence>
<evidence type="ECO:0000256" key="8">
    <source>
        <dbReference type="ARBA" id="ARBA00038761"/>
    </source>
</evidence>
<keyword evidence="4" id="KW-1015">Disulfide bond</keyword>
<dbReference type="InterPro" id="IPR003599">
    <property type="entry name" value="Ig_sub"/>
</dbReference>
<proteinExistence type="predicted"/>
<dbReference type="PANTHER" id="PTHR11890:SF44">
    <property type="entry name" value="X-LINKED INTERLEUKIN-1 RECEPTOR ACCESSORY PROTEIN-LIKE 2"/>
    <property type="match status" value="1"/>
</dbReference>
<gene>
    <name evidence="14" type="primary">8236655</name>
    <name evidence="13" type="ORF">Phum_PHUM168250</name>
</gene>
<protein>
    <recommendedName>
        <fullName evidence="9">Soluble interferon alpha/beta receptor OPG204</fullName>
    </recommendedName>
</protein>
<dbReference type="InterPro" id="IPR015621">
    <property type="entry name" value="IL-1_rcpt_fam"/>
</dbReference>
<dbReference type="OrthoDB" id="6019866at2759"/>
<evidence type="ECO:0000256" key="5">
    <source>
        <dbReference type="ARBA" id="ARBA00023180"/>
    </source>
</evidence>
<dbReference type="RefSeq" id="XP_002425001.1">
    <property type="nucleotide sequence ID" value="XM_002424956.1"/>
</dbReference>
<dbReference type="VEuPathDB" id="VectorBase:PHUM168250"/>
<keyword evidence="6" id="KW-0922">Interferon antiviral system evasion</keyword>
<evidence type="ECO:0000256" key="4">
    <source>
        <dbReference type="ARBA" id="ARBA00023157"/>
    </source>
</evidence>
<dbReference type="HOGENOM" id="CLU_698909_0_0_1"/>
<dbReference type="Pfam" id="PF07679">
    <property type="entry name" value="I-set"/>
    <property type="match status" value="1"/>
</dbReference>
<dbReference type="Proteomes" id="UP000009046">
    <property type="component" value="Unassembled WGS sequence"/>
</dbReference>
<reference evidence="13" key="2">
    <citation type="submission" date="2007-04" db="EMBL/GenBank/DDBJ databases">
        <title>The genome of the human body louse.</title>
        <authorList>
            <consortium name="The Human Body Louse Genome Consortium"/>
            <person name="Kirkness E."/>
            <person name="Walenz B."/>
            <person name="Hass B."/>
            <person name="Bruggner R."/>
            <person name="Strausberg R."/>
        </authorList>
    </citation>
    <scope>NUCLEOTIDE SEQUENCE</scope>
    <source>
        <strain evidence="13">USDA</strain>
    </source>
</reference>
<sequence>MGKLHFSKENSDDEFGINNKFKSLHCCSHGYRSIEWFKDGQPYPWSTNVSTLIIHPESRNQTIYSQQLTFDDSGKYKCVVRNDTHVLQHEVQLEVSGPSISIGWPKTTYKPRDQKANHGDFARFYCEAFVVKRKQGRPWWKKRDHENFHKIEILKLASLLRNPLGKNNTKKSFIDNVSVVQENISREEKRVIGSYLSFTSVRPQDYGQYKCKVKNLEGQVVELSAWLKKKKKDENVDEDIPVYVTSSGKIPIAICEFYVIVLFLFFSAVASTITFLYFGSRFRLWSKRIFSSSLTNQEDKKDLLIIYNEKDVGNGLDNLLSTIKTNKNRYSCSFHPIRNRLEIGMDYNYFSLFWGLLVIMTPELTGGSLTPKTIYNTIQFLQKVHFTIVWFTKCK</sequence>
<keyword evidence="11" id="KW-0472">Membrane</keyword>
<comment type="function">
    <text evidence="10">Counteracts the antiviral effects of host IFN-alpha/beta and key IFN-inducible proteins involved in viral RNA degradation suxh as host OAS1. Acts as a soluble IFN-alpha receptor and thus inhibits the interaction between host IFN-alpha and its receptor.</text>
</comment>
<dbReference type="SUPFAM" id="SSF48726">
    <property type="entry name" value="Immunoglobulin"/>
    <property type="match status" value="2"/>
</dbReference>